<evidence type="ECO:0008006" key="2">
    <source>
        <dbReference type="Google" id="ProtNLM"/>
    </source>
</evidence>
<protein>
    <recommendedName>
        <fullName evidence="2">PCI domain-containing protein</fullName>
    </recommendedName>
</protein>
<proteinExistence type="predicted"/>
<name>X1T3R1_9ZZZZ</name>
<dbReference type="AlphaFoldDB" id="X1T3R1"/>
<evidence type="ECO:0000313" key="1">
    <source>
        <dbReference type="EMBL" id="GAI82260.1"/>
    </source>
</evidence>
<organism evidence="1">
    <name type="scientific">marine sediment metagenome</name>
    <dbReference type="NCBI Taxonomy" id="412755"/>
    <lineage>
        <taxon>unclassified sequences</taxon>
        <taxon>metagenomes</taxon>
        <taxon>ecological metagenomes</taxon>
    </lineage>
</organism>
<reference evidence="1" key="1">
    <citation type="journal article" date="2014" name="Front. Microbiol.">
        <title>High frequency of phylogenetically diverse reductive dehalogenase-homologous genes in deep subseafloor sedimentary metagenomes.</title>
        <authorList>
            <person name="Kawai M."/>
            <person name="Futagami T."/>
            <person name="Toyoda A."/>
            <person name="Takaki Y."/>
            <person name="Nishi S."/>
            <person name="Hori S."/>
            <person name="Arai W."/>
            <person name="Tsubouchi T."/>
            <person name="Morono Y."/>
            <person name="Uchiyama I."/>
            <person name="Ito T."/>
            <person name="Fujiyama A."/>
            <person name="Inagaki F."/>
            <person name="Takami H."/>
        </authorList>
    </citation>
    <scope>NUCLEOTIDE SEQUENCE</scope>
    <source>
        <strain evidence="1">Expedition CK06-06</strain>
    </source>
</reference>
<gene>
    <name evidence="1" type="ORF">S12H4_14473</name>
</gene>
<sequence>MKDEETVKYYELLNQIEKLCRDRGELSLSEVEKMALAKDIRPSLILDELAITSDITVDFALGKVICHSQ</sequence>
<comment type="caution">
    <text evidence="1">The sequence shown here is derived from an EMBL/GenBank/DDBJ whole genome shotgun (WGS) entry which is preliminary data.</text>
</comment>
<accession>X1T3R1</accession>
<dbReference type="EMBL" id="BARW01006901">
    <property type="protein sequence ID" value="GAI82260.1"/>
    <property type="molecule type" value="Genomic_DNA"/>
</dbReference>